<comment type="caution">
    <text evidence="2">The sequence shown here is derived from an EMBL/GenBank/DDBJ whole genome shotgun (WGS) entry which is preliminary data.</text>
</comment>
<dbReference type="EMBL" id="JANPWB010000013">
    <property type="protein sequence ID" value="KAJ1106798.1"/>
    <property type="molecule type" value="Genomic_DNA"/>
</dbReference>
<sequence length="132" mass="15127">MRRAATVAIVKSAAFGCSAQHHSLALECNLPFRDIEFRSLHDTLSASVVMHAAFQRTTGRIWRAVFERHNGKVLLHRGRQKQNGDRDHLSERRTCGEVRRSQSEGRGGRRTDADRRSRMRRAIRPAGQRRGR</sequence>
<reference evidence="2" key="1">
    <citation type="journal article" date="2022" name="bioRxiv">
        <title>Sequencing and chromosome-scale assembly of the giantPleurodeles waltlgenome.</title>
        <authorList>
            <person name="Brown T."/>
            <person name="Elewa A."/>
            <person name="Iarovenko S."/>
            <person name="Subramanian E."/>
            <person name="Araus A.J."/>
            <person name="Petzold A."/>
            <person name="Susuki M."/>
            <person name="Suzuki K.-i.T."/>
            <person name="Hayashi T."/>
            <person name="Toyoda A."/>
            <person name="Oliveira C."/>
            <person name="Osipova E."/>
            <person name="Leigh N.D."/>
            <person name="Simon A."/>
            <person name="Yun M.H."/>
        </authorList>
    </citation>
    <scope>NUCLEOTIDE SEQUENCE</scope>
    <source>
        <strain evidence="2">20211129_DDA</strain>
        <tissue evidence="2">Liver</tissue>
    </source>
</reference>
<protein>
    <submittedName>
        <fullName evidence="2">Uncharacterized protein</fullName>
    </submittedName>
</protein>
<gene>
    <name evidence="2" type="ORF">NDU88_004196</name>
</gene>
<proteinExistence type="predicted"/>
<name>A0AAV7N0S9_PLEWA</name>
<dbReference type="AlphaFoldDB" id="A0AAV7N0S9"/>
<evidence type="ECO:0000256" key="1">
    <source>
        <dbReference type="SAM" id="MobiDB-lite"/>
    </source>
</evidence>
<organism evidence="2 3">
    <name type="scientific">Pleurodeles waltl</name>
    <name type="common">Iberian ribbed newt</name>
    <dbReference type="NCBI Taxonomy" id="8319"/>
    <lineage>
        <taxon>Eukaryota</taxon>
        <taxon>Metazoa</taxon>
        <taxon>Chordata</taxon>
        <taxon>Craniata</taxon>
        <taxon>Vertebrata</taxon>
        <taxon>Euteleostomi</taxon>
        <taxon>Amphibia</taxon>
        <taxon>Batrachia</taxon>
        <taxon>Caudata</taxon>
        <taxon>Salamandroidea</taxon>
        <taxon>Salamandridae</taxon>
        <taxon>Pleurodelinae</taxon>
        <taxon>Pleurodeles</taxon>
    </lineage>
</organism>
<keyword evidence="3" id="KW-1185">Reference proteome</keyword>
<feature type="compositionally biased region" description="Basic residues" evidence="1">
    <location>
        <begin position="117"/>
        <end position="132"/>
    </location>
</feature>
<accession>A0AAV7N0S9</accession>
<feature type="compositionally biased region" description="Basic and acidic residues" evidence="1">
    <location>
        <begin position="82"/>
        <end position="116"/>
    </location>
</feature>
<evidence type="ECO:0000313" key="3">
    <source>
        <dbReference type="Proteomes" id="UP001066276"/>
    </source>
</evidence>
<evidence type="ECO:0000313" key="2">
    <source>
        <dbReference type="EMBL" id="KAJ1106798.1"/>
    </source>
</evidence>
<feature type="region of interest" description="Disordered" evidence="1">
    <location>
        <begin position="75"/>
        <end position="132"/>
    </location>
</feature>
<dbReference type="Proteomes" id="UP001066276">
    <property type="component" value="Chromosome 9"/>
</dbReference>